<organism evidence="2 3">
    <name type="scientific">Shewanella ulleungensis</name>
    <dbReference type="NCBI Taxonomy" id="2282699"/>
    <lineage>
        <taxon>Bacteria</taxon>
        <taxon>Pseudomonadati</taxon>
        <taxon>Pseudomonadota</taxon>
        <taxon>Gammaproteobacteria</taxon>
        <taxon>Alteromonadales</taxon>
        <taxon>Shewanellaceae</taxon>
        <taxon>Shewanella</taxon>
    </lineage>
</organism>
<evidence type="ECO:0000259" key="1">
    <source>
        <dbReference type="Pfam" id="PF24732"/>
    </source>
</evidence>
<dbReference type="Proteomes" id="UP000654004">
    <property type="component" value="Unassembled WGS sequence"/>
</dbReference>
<accession>A0ABQ2QD82</accession>
<feature type="domain" description="ParE-like toxin" evidence="1">
    <location>
        <begin position="13"/>
        <end position="67"/>
    </location>
</feature>
<gene>
    <name evidence="2" type="ORF">GCM10009410_03900</name>
</gene>
<evidence type="ECO:0000313" key="2">
    <source>
        <dbReference type="EMBL" id="GGP75113.1"/>
    </source>
</evidence>
<keyword evidence="3" id="KW-1185">Reference proteome</keyword>
<comment type="caution">
    <text evidence="2">The sequence shown here is derived from an EMBL/GenBank/DDBJ whole genome shotgun (WGS) entry which is preliminary data.</text>
</comment>
<protein>
    <recommendedName>
        <fullName evidence="1">ParE-like toxin domain-containing protein</fullName>
    </recommendedName>
</protein>
<proteinExistence type="predicted"/>
<reference evidence="3" key="1">
    <citation type="journal article" date="2019" name="Int. J. Syst. Evol. Microbiol.">
        <title>The Global Catalogue of Microorganisms (GCM) 10K type strain sequencing project: providing services to taxonomists for standard genome sequencing and annotation.</title>
        <authorList>
            <consortium name="The Broad Institute Genomics Platform"/>
            <consortium name="The Broad Institute Genome Sequencing Center for Infectious Disease"/>
            <person name="Wu L."/>
            <person name="Ma J."/>
        </authorList>
    </citation>
    <scope>NUCLEOTIDE SEQUENCE [LARGE SCALE GENOMIC DNA]</scope>
    <source>
        <strain evidence="3">JCM 32305</strain>
    </source>
</reference>
<dbReference type="EMBL" id="BMQW01000001">
    <property type="protein sequence ID" value="GGP75113.1"/>
    <property type="molecule type" value="Genomic_DNA"/>
</dbReference>
<evidence type="ECO:0000313" key="3">
    <source>
        <dbReference type="Proteomes" id="UP000654004"/>
    </source>
</evidence>
<dbReference type="InterPro" id="IPR056925">
    <property type="entry name" value="ParE-like"/>
</dbReference>
<name>A0ABQ2QD82_9GAMM</name>
<sequence>MKQLTIIGFSPNHITDKAKSIIQHGIIGDNKRKIRILKHYYSVKLSRGYRLILSTNSSSFVCNHECYIKQIKRLKKVNG</sequence>
<dbReference type="Pfam" id="PF24732">
    <property type="entry name" value="ParE_like"/>
    <property type="match status" value="1"/>
</dbReference>